<dbReference type="GO" id="GO:0005886">
    <property type="term" value="C:plasma membrane"/>
    <property type="evidence" value="ECO:0007669"/>
    <property type="project" value="TreeGrafter"/>
</dbReference>
<dbReference type="HOGENOM" id="CLU_041268_2_0_6"/>
<feature type="transmembrane region" description="Helical" evidence="1">
    <location>
        <begin position="20"/>
        <end position="45"/>
    </location>
</feature>
<feature type="transmembrane region" description="Helical" evidence="1">
    <location>
        <begin position="333"/>
        <end position="356"/>
    </location>
</feature>
<keyword evidence="1 2" id="KW-0812">Transmembrane</keyword>
<keyword evidence="1" id="KW-1133">Transmembrane helix</keyword>
<dbReference type="PANTHER" id="PTHR30199:SF0">
    <property type="entry name" value="INNER MEMBRANE PROTEIN YDCO"/>
    <property type="match status" value="1"/>
</dbReference>
<evidence type="ECO:0000313" key="3">
    <source>
        <dbReference type="Proteomes" id="UP000008840"/>
    </source>
</evidence>
<dbReference type="NCBIfam" id="TIGR00843">
    <property type="entry name" value="benE"/>
    <property type="match status" value="1"/>
</dbReference>
<feature type="transmembrane region" description="Helical" evidence="1">
    <location>
        <begin position="110"/>
        <end position="127"/>
    </location>
</feature>
<reference evidence="2 3" key="1">
    <citation type="journal article" date="2008" name="Genome Biol.">
        <title>The complete genome, comparative and functional analysis of Stenotrophomonas maltophilia reveals an organism heavily shielded by drug resistance determinants.</title>
        <authorList>
            <person name="Crossman L.C."/>
            <person name="Gould V.C."/>
            <person name="Dow J.M."/>
            <person name="Vernikos G.S."/>
            <person name="Okazaki A."/>
            <person name="Sebaihia M."/>
            <person name="Saunders D."/>
            <person name="Arrowsmith C."/>
            <person name="Carver T."/>
            <person name="Peters N."/>
            <person name="Adlem E."/>
            <person name="Kerhornou A."/>
            <person name="Lord A."/>
            <person name="Murphy L."/>
            <person name="Seeger K."/>
            <person name="Squares R."/>
            <person name="Rutter S."/>
            <person name="Quail M.A."/>
            <person name="Rajandream M.A."/>
            <person name="Harris D."/>
            <person name="Churcher C."/>
            <person name="Bentley S.D."/>
            <person name="Parkhill J."/>
            <person name="Thomson N.R."/>
            <person name="Avison M.B."/>
        </authorList>
    </citation>
    <scope>NUCLEOTIDE SEQUENCE [LARGE SCALE GENOMIC DNA]</scope>
    <source>
        <strain evidence="2 3">K279a</strain>
    </source>
</reference>
<organism evidence="2 3">
    <name type="scientific">Stenotrophomonas maltophilia (strain K279a)</name>
    <dbReference type="NCBI Taxonomy" id="522373"/>
    <lineage>
        <taxon>Bacteria</taxon>
        <taxon>Pseudomonadati</taxon>
        <taxon>Pseudomonadota</taxon>
        <taxon>Gammaproteobacteria</taxon>
        <taxon>Lysobacterales</taxon>
        <taxon>Lysobacteraceae</taxon>
        <taxon>Stenotrophomonas</taxon>
        <taxon>Stenotrophomonas maltophilia group</taxon>
    </lineage>
</organism>
<dbReference type="InterPro" id="IPR004711">
    <property type="entry name" value="Benzoate_Transporter"/>
</dbReference>
<feature type="transmembrane region" description="Helical" evidence="1">
    <location>
        <begin position="182"/>
        <end position="200"/>
    </location>
</feature>
<sequence>MHSGETAMNMQVRQAWWRDLSVPALVAGFITVLVGFASSAVIVFQAAQAVGANQAQIASWMWALGLGMGVTCIGLSLRYRVPVVTAWSTPGAAMLVVGAGGASLSEATGAFLLAAVLGMLAGFSGIFARLMQRVPMALAAGMLAGVLLRFGLDVFVAMNTQLVLALAMFATWLAGRRLFPRYAVIATLLVGIAVAASRGLLHAQQVQLQLAVPQWVTPSLSWTAVAGIALPLFVVTMASQNIPGVAVMRASGYDAPVSPLIGWIGVVNTLLAPFGAYALNLAAITAAICMGRDAHEDPARRYTAAMAAGAFYIVIGLFGATVAALFAAFPKELVACVAGIALFGTIANSLASALAVERDREAALVTFLVTASGVSLAGIGSAFWGLVAGALCLLVLRPRQDR</sequence>
<keyword evidence="1" id="KW-0472">Membrane</keyword>
<feature type="transmembrane region" description="Helical" evidence="1">
    <location>
        <begin position="84"/>
        <end position="104"/>
    </location>
</feature>
<dbReference type="PANTHER" id="PTHR30199">
    <property type="entry name" value="MFS FAMILY TRANSPORTER, PREDICTED SUBSTRATE BENZOATE"/>
    <property type="match status" value="1"/>
</dbReference>
<feature type="transmembrane region" description="Helical" evidence="1">
    <location>
        <begin position="57"/>
        <end position="77"/>
    </location>
</feature>
<feature type="transmembrane region" description="Helical" evidence="1">
    <location>
        <begin position="158"/>
        <end position="175"/>
    </location>
</feature>
<feature type="transmembrane region" description="Helical" evidence="1">
    <location>
        <begin position="304"/>
        <end position="326"/>
    </location>
</feature>
<dbReference type="AlphaFoldDB" id="B2FP59"/>
<evidence type="ECO:0000256" key="1">
    <source>
        <dbReference type="SAM" id="Phobius"/>
    </source>
</evidence>
<dbReference type="eggNOG" id="COG3135">
    <property type="taxonomic scope" value="Bacteria"/>
</dbReference>
<dbReference type="Pfam" id="PF03594">
    <property type="entry name" value="BenE"/>
    <property type="match status" value="1"/>
</dbReference>
<dbReference type="GO" id="GO:0042925">
    <property type="term" value="F:benzoate transmembrane transporter activity"/>
    <property type="evidence" value="ECO:0007669"/>
    <property type="project" value="InterPro"/>
</dbReference>
<feature type="transmembrane region" description="Helical" evidence="1">
    <location>
        <begin position="260"/>
        <end position="284"/>
    </location>
</feature>
<evidence type="ECO:0000313" key="2">
    <source>
        <dbReference type="EMBL" id="CAQ47999.1"/>
    </source>
</evidence>
<dbReference type="Proteomes" id="UP000008840">
    <property type="component" value="Chromosome"/>
</dbReference>
<name>B2FP59_STRMK</name>
<feature type="transmembrane region" description="Helical" evidence="1">
    <location>
        <begin position="220"/>
        <end position="239"/>
    </location>
</feature>
<dbReference type="KEGG" id="sml:Smlt4647"/>
<dbReference type="EMBL" id="AM743169">
    <property type="protein sequence ID" value="CAQ47999.1"/>
    <property type="molecule type" value="Genomic_DNA"/>
</dbReference>
<keyword evidence="3" id="KW-1185">Reference proteome</keyword>
<protein>
    <submittedName>
        <fullName evidence="2">Transport related transmembrane protein</fullName>
    </submittedName>
</protein>
<gene>
    <name evidence="2" type="ordered locus">Smlt4647</name>
</gene>
<dbReference type="EnsemblBacteria" id="CAQ47999">
    <property type="protein sequence ID" value="CAQ47999"/>
    <property type="gene ID" value="Smlt4647"/>
</dbReference>
<accession>B2FP59</accession>
<proteinExistence type="predicted"/>